<protein>
    <submittedName>
        <fullName evidence="2">Uncharacterized protein</fullName>
    </submittedName>
</protein>
<feature type="compositionally biased region" description="Basic and acidic residues" evidence="1">
    <location>
        <begin position="11"/>
        <end position="20"/>
    </location>
</feature>
<sequence>MGHSAGAPKSEPQRCLERKSGGFRSQAVPRALQFKTLQGPGGRDTNVAGGGWRSTGSGNGRRGAQTRTLEIGLGGAGGGGVANPGVGWRGERDAWSGVGVAADDRSGPGADWLQCQVRGLLAVAPGGGSKWLWGACGSEVLPSLLT</sequence>
<feature type="compositionally biased region" description="Gly residues" evidence="1">
    <location>
        <begin position="48"/>
        <end position="61"/>
    </location>
</feature>
<evidence type="ECO:0000256" key="1">
    <source>
        <dbReference type="SAM" id="MobiDB-lite"/>
    </source>
</evidence>
<dbReference type="AlphaFoldDB" id="A0AAV7NSL6"/>
<proteinExistence type="predicted"/>
<dbReference type="Proteomes" id="UP001066276">
    <property type="component" value="Chromosome 8"/>
</dbReference>
<accession>A0AAV7NSL6</accession>
<gene>
    <name evidence="2" type="ORF">NDU88_007262</name>
</gene>
<feature type="region of interest" description="Disordered" evidence="1">
    <location>
        <begin position="1"/>
        <end position="65"/>
    </location>
</feature>
<organism evidence="2 3">
    <name type="scientific">Pleurodeles waltl</name>
    <name type="common">Iberian ribbed newt</name>
    <dbReference type="NCBI Taxonomy" id="8319"/>
    <lineage>
        <taxon>Eukaryota</taxon>
        <taxon>Metazoa</taxon>
        <taxon>Chordata</taxon>
        <taxon>Craniata</taxon>
        <taxon>Vertebrata</taxon>
        <taxon>Euteleostomi</taxon>
        <taxon>Amphibia</taxon>
        <taxon>Batrachia</taxon>
        <taxon>Caudata</taxon>
        <taxon>Salamandroidea</taxon>
        <taxon>Salamandridae</taxon>
        <taxon>Pleurodelinae</taxon>
        <taxon>Pleurodeles</taxon>
    </lineage>
</organism>
<evidence type="ECO:0000313" key="2">
    <source>
        <dbReference type="EMBL" id="KAJ1119076.1"/>
    </source>
</evidence>
<keyword evidence="3" id="KW-1185">Reference proteome</keyword>
<comment type="caution">
    <text evidence="2">The sequence shown here is derived from an EMBL/GenBank/DDBJ whole genome shotgun (WGS) entry which is preliminary data.</text>
</comment>
<dbReference type="EMBL" id="JANPWB010000012">
    <property type="protein sequence ID" value="KAJ1119076.1"/>
    <property type="molecule type" value="Genomic_DNA"/>
</dbReference>
<name>A0AAV7NSL6_PLEWA</name>
<reference evidence="2" key="1">
    <citation type="journal article" date="2022" name="bioRxiv">
        <title>Sequencing and chromosome-scale assembly of the giantPleurodeles waltlgenome.</title>
        <authorList>
            <person name="Brown T."/>
            <person name="Elewa A."/>
            <person name="Iarovenko S."/>
            <person name="Subramanian E."/>
            <person name="Araus A.J."/>
            <person name="Petzold A."/>
            <person name="Susuki M."/>
            <person name="Suzuki K.-i.T."/>
            <person name="Hayashi T."/>
            <person name="Toyoda A."/>
            <person name="Oliveira C."/>
            <person name="Osipova E."/>
            <person name="Leigh N.D."/>
            <person name="Simon A."/>
            <person name="Yun M.H."/>
        </authorList>
    </citation>
    <scope>NUCLEOTIDE SEQUENCE</scope>
    <source>
        <strain evidence="2">20211129_DDA</strain>
        <tissue evidence="2">Liver</tissue>
    </source>
</reference>
<evidence type="ECO:0000313" key="3">
    <source>
        <dbReference type="Proteomes" id="UP001066276"/>
    </source>
</evidence>